<evidence type="ECO:0000313" key="10">
    <source>
        <dbReference type="EMBL" id="ADV83004.1"/>
    </source>
</evidence>
<accession>E8UX41</accession>
<keyword evidence="2 8" id="KW-0813">Transport</keyword>
<keyword evidence="6 8" id="KW-0472">Membrane</keyword>
<evidence type="ECO:0000313" key="11">
    <source>
        <dbReference type="Proteomes" id="UP000006844"/>
    </source>
</evidence>
<protein>
    <submittedName>
        <fullName evidence="10">TonB-dependent receptor plug</fullName>
    </submittedName>
</protein>
<evidence type="ECO:0000256" key="1">
    <source>
        <dbReference type="ARBA" id="ARBA00004571"/>
    </source>
</evidence>
<dbReference type="HOGENOM" id="CLU_358518_0_0_0"/>
<evidence type="ECO:0000256" key="6">
    <source>
        <dbReference type="ARBA" id="ARBA00023136"/>
    </source>
</evidence>
<dbReference type="eggNOG" id="COG4206">
    <property type="taxonomic scope" value="Bacteria"/>
</dbReference>
<dbReference type="Pfam" id="PF07715">
    <property type="entry name" value="Plug"/>
    <property type="match status" value="1"/>
</dbReference>
<keyword evidence="4 8" id="KW-0812">Transmembrane</keyword>
<dbReference type="InterPro" id="IPR008969">
    <property type="entry name" value="CarboxyPept-like_regulatory"/>
</dbReference>
<keyword evidence="10" id="KW-0675">Receptor</keyword>
<dbReference type="AlphaFoldDB" id="E8UX41"/>
<keyword evidence="7 8" id="KW-0998">Cell outer membrane</keyword>
<proteinExistence type="inferred from homology"/>
<comment type="similarity">
    <text evidence="8">Belongs to the TonB-dependent receptor family.</text>
</comment>
<dbReference type="KEGG" id="tsa:AciPR4_2202"/>
<evidence type="ECO:0000256" key="4">
    <source>
        <dbReference type="ARBA" id="ARBA00022692"/>
    </source>
</evidence>
<dbReference type="PROSITE" id="PS52016">
    <property type="entry name" value="TONB_DEPENDENT_REC_3"/>
    <property type="match status" value="1"/>
</dbReference>
<dbReference type="Gene3D" id="2.170.130.10">
    <property type="entry name" value="TonB-dependent receptor, plug domain"/>
    <property type="match status" value="1"/>
</dbReference>
<organism evidence="10 11">
    <name type="scientific">Terriglobus saanensis (strain ATCC BAA-1853 / DSM 23119 / SP1PR4)</name>
    <dbReference type="NCBI Taxonomy" id="401053"/>
    <lineage>
        <taxon>Bacteria</taxon>
        <taxon>Pseudomonadati</taxon>
        <taxon>Acidobacteriota</taxon>
        <taxon>Terriglobia</taxon>
        <taxon>Terriglobales</taxon>
        <taxon>Acidobacteriaceae</taxon>
        <taxon>Terriglobus</taxon>
    </lineage>
</organism>
<dbReference type="InterPro" id="IPR012910">
    <property type="entry name" value="Plug_dom"/>
</dbReference>
<evidence type="ECO:0000256" key="7">
    <source>
        <dbReference type="ARBA" id="ARBA00023237"/>
    </source>
</evidence>
<dbReference type="PANTHER" id="PTHR30069:SF29">
    <property type="entry name" value="HEMOGLOBIN AND HEMOGLOBIN-HAPTOGLOBIN-BINDING PROTEIN 1-RELATED"/>
    <property type="match status" value="1"/>
</dbReference>
<dbReference type="Proteomes" id="UP000006844">
    <property type="component" value="Chromosome"/>
</dbReference>
<dbReference type="GO" id="GO:0015344">
    <property type="term" value="F:siderophore uptake transmembrane transporter activity"/>
    <property type="evidence" value="ECO:0007669"/>
    <property type="project" value="TreeGrafter"/>
</dbReference>
<dbReference type="SUPFAM" id="SSF49464">
    <property type="entry name" value="Carboxypeptidase regulatory domain-like"/>
    <property type="match status" value="1"/>
</dbReference>
<evidence type="ECO:0000256" key="5">
    <source>
        <dbReference type="ARBA" id="ARBA00022729"/>
    </source>
</evidence>
<dbReference type="InterPro" id="IPR039426">
    <property type="entry name" value="TonB-dep_rcpt-like"/>
</dbReference>
<dbReference type="Gene3D" id="2.40.170.20">
    <property type="entry name" value="TonB-dependent receptor, beta-barrel domain"/>
    <property type="match status" value="1"/>
</dbReference>
<comment type="subcellular location">
    <subcellularLocation>
        <location evidence="1 8">Cell outer membrane</location>
        <topology evidence="1 8">Multi-pass membrane protein</topology>
    </subcellularLocation>
</comment>
<reference evidence="10 11" key="1">
    <citation type="journal article" date="2012" name="Stand. Genomic Sci.">
        <title>Complete genome sequence of Terriglobus saanensis type strain SP1PR4(T), an Acidobacteria from tundra soil.</title>
        <authorList>
            <person name="Rawat S.R."/>
            <person name="Mannisto M.K."/>
            <person name="Starovoytov V."/>
            <person name="Goodwin L."/>
            <person name="Nolan M."/>
            <person name="Hauser L."/>
            <person name="Land M."/>
            <person name="Davenport K.W."/>
            <person name="Woyke T."/>
            <person name="Haggblom M.M."/>
        </authorList>
    </citation>
    <scope>NUCLEOTIDE SEQUENCE</scope>
    <source>
        <strain evidence="11">ATCC BAA-1853 / DSM 23119 / SP1PR4</strain>
    </source>
</reference>
<evidence type="ECO:0000256" key="8">
    <source>
        <dbReference type="PROSITE-ProRule" id="PRU01360"/>
    </source>
</evidence>
<dbReference type="GO" id="GO:0044718">
    <property type="term" value="P:siderophore transmembrane transport"/>
    <property type="evidence" value="ECO:0007669"/>
    <property type="project" value="TreeGrafter"/>
</dbReference>
<feature type="domain" description="TonB-dependent receptor plug" evidence="9">
    <location>
        <begin position="137"/>
        <end position="238"/>
    </location>
</feature>
<dbReference type="RefSeq" id="WP_013568737.1">
    <property type="nucleotide sequence ID" value="NC_014963.1"/>
</dbReference>
<evidence type="ECO:0000256" key="3">
    <source>
        <dbReference type="ARBA" id="ARBA00022452"/>
    </source>
</evidence>
<gene>
    <name evidence="10" type="ordered locus">AciPR4_2202</name>
</gene>
<dbReference type="OrthoDB" id="9800913at2"/>
<evidence type="ECO:0000256" key="2">
    <source>
        <dbReference type="ARBA" id="ARBA00022448"/>
    </source>
</evidence>
<name>E8UX41_TERSS</name>
<sequence>MFYDSGQIFAGIRTQVRTCALGGFAAILFTSSLNAVVVRGDVRDPLGRPIGLAKIQLLQGHLVVASGTSNEDGSYEIRSAGSGRFVLLTGAAGYATNVAQPFYGGDLDVVTNHLTLGFRAVEEQVTVTATGLPTPMEQSSASVNLISSADLATREGVVNELRLQPGVSVVQTGQNGGQTSLFVRGGTSDGNKVMVDGIPADDVGGRFDFGILSSTAVNGLEIHRGPDSVLYGSDAISSVVSFNIPHGVTPAPVLNYTGDAGNFHTYRNEAELSGAYRKIDYYTAFSRFDSSNALPMDRFHVTTAAANLGYSLNGSTQLRGTVRRGVSASGLPGAFDFAGIVAAGKQADEQTFFGGTIDNIYRGNWHNVLRYFGSRKDEQATNFFPVGEAVSGAFGDTYYGNTVTIRGANGTSGTGRAAIAFGGTYPQPSDSANNRDGMQYQTDYHFTPHLSAYGSFRYEDERGTYHNPANFLDQSARRRNYDYNVQLQGDVLNRVFFTLGGAIQKNYLYGTEATPRFGLAGYPVRPGSGWFHGTKLRFNFSKGVQEPNLSTQLSSLYVLLQQAGLTIPGVSPIGAQRLRTYEGGVDQSIYGSKLMLKFNYFHNEFGRQIEFVGSSDIQQYFGISVPSGVANYFGAYLNSLDFSAQGIETELEWRASRHFFARGGYTYLDSNVQKSFSSDVTAELGGFPTTNPNYPGIAIGSSSPLVGQRPFRRAPQTGYFVVQYTATKFTAAVKSAFSSRSDDSTFLSFSDFNGGNTLLLPNRNLDFGYQNIDANVTYQITSKFSVFTQMNNLLGQQHMGPIGYPSLPFNFRTGLKVRLGGG</sequence>
<dbReference type="InterPro" id="IPR037066">
    <property type="entry name" value="Plug_dom_sf"/>
</dbReference>
<keyword evidence="11" id="KW-1185">Reference proteome</keyword>
<dbReference type="InterPro" id="IPR036942">
    <property type="entry name" value="Beta-barrel_TonB_sf"/>
</dbReference>
<dbReference type="EMBL" id="CP002467">
    <property type="protein sequence ID" value="ADV83004.1"/>
    <property type="molecule type" value="Genomic_DNA"/>
</dbReference>
<dbReference type="SUPFAM" id="SSF56935">
    <property type="entry name" value="Porins"/>
    <property type="match status" value="1"/>
</dbReference>
<dbReference type="STRING" id="401053.AciPR4_2202"/>
<keyword evidence="3 8" id="KW-1134">Transmembrane beta strand</keyword>
<dbReference type="PANTHER" id="PTHR30069">
    <property type="entry name" value="TONB-DEPENDENT OUTER MEMBRANE RECEPTOR"/>
    <property type="match status" value="1"/>
</dbReference>
<evidence type="ECO:0000259" key="9">
    <source>
        <dbReference type="Pfam" id="PF07715"/>
    </source>
</evidence>
<keyword evidence="5" id="KW-0732">Signal</keyword>
<dbReference type="GO" id="GO:0009279">
    <property type="term" value="C:cell outer membrane"/>
    <property type="evidence" value="ECO:0007669"/>
    <property type="project" value="UniProtKB-SubCell"/>
</dbReference>